<proteinExistence type="predicted"/>
<reference evidence="3" key="1">
    <citation type="submission" date="2023-06" db="EMBL/GenBank/DDBJ databases">
        <authorList>
            <person name="Zeman M."/>
            <person name="Kubasova T."/>
            <person name="Jahodarova E."/>
            <person name="Nykrynova M."/>
            <person name="Rychlik I."/>
        </authorList>
    </citation>
    <scope>NUCLEOTIDE SEQUENCE</scope>
    <source>
        <strain evidence="3">ET15</strain>
        <strain evidence="2">ET37</strain>
    </source>
</reference>
<dbReference type="Proteomes" id="UP001168478">
    <property type="component" value="Unassembled WGS sequence"/>
</dbReference>
<evidence type="ECO:0000313" key="3">
    <source>
        <dbReference type="EMBL" id="MDN0024523.1"/>
    </source>
</evidence>
<name>A0AAW7JJJ9_9BACT</name>
<dbReference type="Pfam" id="PF03729">
    <property type="entry name" value="DUF308"/>
    <property type="match status" value="2"/>
</dbReference>
<keyword evidence="1" id="KW-0812">Transmembrane</keyword>
<dbReference type="AlphaFoldDB" id="A0AAW7JJJ9"/>
<gene>
    <name evidence="2" type="ORF">QVN81_03470</name>
    <name evidence="3" type="ORF">QVN84_03130</name>
</gene>
<keyword evidence="4" id="KW-1185">Reference proteome</keyword>
<keyword evidence="1" id="KW-1133">Transmembrane helix</keyword>
<accession>A0AAW7JJJ9</accession>
<feature type="transmembrane region" description="Helical" evidence="1">
    <location>
        <begin position="102"/>
        <end position="124"/>
    </location>
</feature>
<feature type="transmembrane region" description="Helical" evidence="1">
    <location>
        <begin position="163"/>
        <end position="185"/>
    </location>
</feature>
<dbReference type="Proteomes" id="UP001167831">
    <property type="component" value="Unassembled WGS sequence"/>
</dbReference>
<feature type="transmembrane region" description="Helical" evidence="1">
    <location>
        <begin position="131"/>
        <end position="151"/>
    </location>
</feature>
<sequence>MQIIQSSLARALSAIIMGVLLIKYREETVTWLTIVIGILFFLSGVISCVAYFVARRRDNDVQLFDADGRQLSGFKPSFPLTGLGSIVLGLILALMPGAFISWLMFILAAILILGAIGQFVSLAAISRTFRVGFYFWIMPSVILLVGLIALIKPSAIASAPLFVIGWCMLLYGVSESVNSIKIYLIRKKMKAADMKAAAEAEKNGEKDESLPTAIEND</sequence>
<feature type="transmembrane region" description="Helical" evidence="1">
    <location>
        <begin position="30"/>
        <end position="54"/>
    </location>
</feature>
<protein>
    <submittedName>
        <fullName evidence="3">DUF308 domain-containing protein</fullName>
    </submittedName>
</protein>
<dbReference type="EMBL" id="JAUEIE010000002">
    <property type="protein sequence ID" value="MDN0022084.1"/>
    <property type="molecule type" value="Genomic_DNA"/>
</dbReference>
<evidence type="ECO:0000256" key="1">
    <source>
        <dbReference type="SAM" id="Phobius"/>
    </source>
</evidence>
<evidence type="ECO:0000313" key="4">
    <source>
        <dbReference type="Proteomes" id="UP001167831"/>
    </source>
</evidence>
<dbReference type="RefSeq" id="WP_286685739.1">
    <property type="nucleotide sequence ID" value="NZ_CAUWBX010000039.1"/>
</dbReference>
<keyword evidence="1" id="KW-0472">Membrane</keyword>
<feature type="transmembrane region" description="Helical" evidence="1">
    <location>
        <begin position="78"/>
        <end position="96"/>
    </location>
</feature>
<dbReference type="InterPro" id="IPR005325">
    <property type="entry name" value="DUF308_memb"/>
</dbReference>
<dbReference type="EMBL" id="JAUEIF010000002">
    <property type="protein sequence ID" value="MDN0024523.1"/>
    <property type="molecule type" value="Genomic_DNA"/>
</dbReference>
<comment type="caution">
    <text evidence="3">The sequence shown here is derived from an EMBL/GenBank/DDBJ whole genome shotgun (WGS) entry which is preliminary data.</text>
</comment>
<evidence type="ECO:0000313" key="5">
    <source>
        <dbReference type="Proteomes" id="UP001168478"/>
    </source>
</evidence>
<feature type="transmembrane region" description="Helical" evidence="1">
    <location>
        <begin position="7"/>
        <end position="24"/>
    </location>
</feature>
<reference evidence="3" key="2">
    <citation type="submission" date="2023-08" db="EMBL/GenBank/DDBJ databases">
        <title>Identification and characterization of horizontal gene transfer across gut microbiota members of farm animals based on homology search.</title>
        <authorList>
            <person name="Schwarzerova J."/>
            <person name="Nykrynova M."/>
            <person name="Jureckova K."/>
            <person name="Cejkova D."/>
            <person name="Rychlik I."/>
        </authorList>
    </citation>
    <scope>NUCLEOTIDE SEQUENCE</scope>
    <source>
        <strain evidence="3">ET15</strain>
        <strain evidence="2">ET37</strain>
    </source>
</reference>
<evidence type="ECO:0000313" key="2">
    <source>
        <dbReference type="EMBL" id="MDN0022084.1"/>
    </source>
</evidence>
<organism evidence="3 5">
    <name type="scientific">Leyella lascolaii</name>
    <dbReference type="NCBI Taxonomy" id="1776379"/>
    <lineage>
        <taxon>Bacteria</taxon>
        <taxon>Pseudomonadati</taxon>
        <taxon>Bacteroidota</taxon>
        <taxon>Bacteroidia</taxon>
        <taxon>Bacteroidales</taxon>
        <taxon>Prevotellaceae</taxon>
        <taxon>Leyella</taxon>
    </lineage>
</organism>